<gene>
    <name evidence="1" type="ORF">JF543_14115</name>
</gene>
<dbReference type="Gene3D" id="3.30.1780.10">
    <property type="entry name" value="ornithine cyclodeaminase, domain 1"/>
    <property type="match status" value="1"/>
</dbReference>
<reference evidence="1" key="1">
    <citation type="submission" date="2020-12" db="EMBL/GenBank/DDBJ databases">
        <title>PHA producing bacteria isolated from mangrove.</title>
        <authorList>
            <person name="Zheng W."/>
            <person name="Yu S."/>
            <person name="Huang Y."/>
        </authorList>
    </citation>
    <scope>NUCLEOTIDE SEQUENCE</scope>
    <source>
        <strain evidence="1">GN8-5</strain>
    </source>
</reference>
<dbReference type="GO" id="GO:0005737">
    <property type="term" value="C:cytoplasm"/>
    <property type="evidence" value="ECO:0007669"/>
    <property type="project" value="TreeGrafter"/>
</dbReference>
<dbReference type="SUPFAM" id="SSF51735">
    <property type="entry name" value="NAD(P)-binding Rossmann-fold domains"/>
    <property type="match status" value="1"/>
</dbReference>
<protein>
    <submittedName>
        <fullName evidence="1">Ornithine cyclodeaminase family protein</fullName>
    </submittedName>
</protein>
<comment type="caution">
    <text evidence="1">The sequence shown here is derived from an EMBL/GenBank/DDBJ whole genome shotgun (WGS) entry which is preliminary data.</text>
</comment>
<dbReference type="InterPro" id="IPR023401">
    <property type="entry name" value="ODC_N"/>
</dbReference>
<dbReference type="RefSeq" id="WP_206824904.1">
    <property type="nucleotide sequence ID" value="NZ_JAEMWU010000004.1"/>
</dbReference>
<name>A0A939DXE2_9MICO</name>
<dbReference type="Pfam" id="PF02423">
    <property type="entry name" value="OCD_Mu_crystall"/>
    <property type="match status" value="1"/>
</dbReference>
<dbReference type="PANTHER" id="PTHR13812">
    <property type="entry name" value="KETIMINE REDUCTASE MU-CRYSTALLIN"/>
    <property type="match status" value="1"/>
</dbReference>
<dbReference type="Gene3D" id="3.40.50.720">
    <property type="entry name" value="NAD(P)-binding Rossmann-like Domain"/>
    <property type="match status" value="1"/>
</dbReference>
<accession>A0A939DXE2</accession>
<dbReference type="AlphaFoldDB" id="A0A939DXE2"/>
<dbReference type="InterPro" id="IPR036291">
    <property type="entry name" value="NAD(P)-bd_dom_sf"/>
</dbReference>
<proteinExistence type="predicted"/>
<organism evidence="1 2">
    <name type="scientific">Microbacterium esteraromaticum</name>
    <dbReference type="NCBI Taxonomy" id="57043"/>
    <lineage>
        <taxon>Bacteria</taxon>
        <taxon>Bacillati</taxon>
        <taxon>Actinomycetota</taxon>
        <taxon>Actinomycetes</taxon>
        <taxon>Micrococcales</taxon>
        <taxon>Microbacteriaceae</taxon>
        <taxon>Microbacterium</taxon>
    </lineage>
</organism>
<dbReference type="PIRSF" id="PIRSF001439">
    <property type="entry name" value="CryM"/>
    <property type="match status" value="1"/>
</dbReference>
<dbReference type="EMBL" id="JAEMWU010000004">
    <property type="protein sequence ID" value="MBN8207086.1"/>
    <property type="molecule type" value="Genomic_DNA"/>
</dbReference>
<sequence>MPDVIADLSLVSARLLEDRVSMADAVAAIQQTLRDGFDPEDDLARQILDVPNGQLLLMPAAAGGAVGQKFATVAPGNPARGLERIQALYILVDGTTLAPTAIIDGTALTSLRTPAVSAACADVVATAEAADAVIIGTGPQAIRHVEALATIRPLRSVRIVGRDDARTASAVDASRAYAPSADMRAGTLDDIATADLIVCATSAPTPLFDADLVRDDATVVAIGSHEPDRAELAPALMARAQVIVESRRVARSEAGDVIVAVDAGMLHHDDLVTMHELFTGAVAPATDRPRVIKTCGMGWQDLAVARLAV</sequence>
<evidence type="ECO:0000313" key="1">
    <source>
        <dbReference type="EMBL" id="MBN8207086.1"/>
    </source>
</evidence>
<dbReference type="Proteomes" id="UP000664385">
    <property type="component" value="Unassembled WGS sequence"/>
</dbReference>
<dbReference type="PANTHER" id="PTHR13812:SF19">
    <property type="entry name" value="KETIMINE REDUCTASE MU-CRYSTALLIN"/>
    <property type="match status" value="1"/>
</dbReference>
<evidence type="ECO:0000313" key="2">
    <source>
        <dbReference type="Proteomes" id="UP000664385"/>
    </source>
</evidence>
<dbReference type="InterPro" id="IPR003462">
    <property type="entry name" value="ODC_Mu_crystall"/>
</dbReference>